<accession>A0A1F6C164</accession>
<name>A0A1F6C164_9BACT</name>
<gene>
    <name evidence="1" type="ORF">A2841_02945</name>
</gene>
<evidence type="ECO:0000313" key="2">
    <source>
        <dbReference type="Proteomes" id="UP000178249"/>
    </source>
</evidence>
<reference evidence="1 2" key="1">
    <citation type="journal article" date="2016" name="Nat. Commun.">
        <title>Thousands of microbial genomes shed light on interconnected biogeochemical processes in an aquifer system.</title>
        <authorList>
            <person name="Anantharaman K."/>
            <person name="Brown C.T."/>
            <person name="Hug L.A."/>
            <person name="Sharon I."/>
            <person name="Castelle C.J."/>
            <person name="Probst A.J."/>
            <person name="Thomas B.C."/>
            <person name="Singh A."/>
            <person name="Wilkins M.J."/>
            <person name="Karaoz U."/>
            <person name="Brodie E.L."/>
            <person name="Williams K.H."/>
            <person name="Hubbard S.S."/>
            <person name="Banfield J.F."/>
        </authorList>
    </citation>
    <scope>NUCLEOTIDE SEQUENCE [LARGE SCALE GENOMIC DNA]</scope>
</reference>
<dbReference type="EMBL" id="MFKP01000062">
    <property type="protein sequence ID" value="OGG42900.1"/>
    <property type="molecule type" value="Genomic_DNA"/>
</dbReference>
<comment type="caution">
    <text evidence="1">The sequence shown here is derived from an EMBL/GenBank/DDBJ whole genome shotgun (WGS) entry which is preliminary data.</text>
</comment>
<dbReference type="Proteomes" id="UP000178249">
    <property type="component" value="Unassembled WGS sequence"/>
</dbReference>
<evidence type="ECO:0000313" key="1">
    <source>
        <dbReference type="EMBL" id="OGG42900.1"/>
    </source>
</evidence>
<protein>
    <submittedName>
        <fullName evidence="1">Uncharacterized protein</fullName>
    </submittedName>
</protein>
<dbReference type="AlphaFoldDB" id="A0A1F6C164"/>
<proteinExistence type="predicted"/>
<organism evidence="1 2">
    <name type="scientific">Candidatus Kaiserbacteria bacterium RIFCSPHIGHO2_01_FULL_48_10</name>
    <dbReference type="NCBI Taxonomy" id="1798476"/>
    <lineage>
        <taxon>Bacteria</taxon>
        <taxon>Candidatus Kaiseribacteriota</taxon>
    </lineage>
</organism>
<sequence>MKFFRKERPSDPAEKVRLRSLDRITFHNFSFWEKIDITTALKYSGIPLNNLAHMRKDMLLFTEKNPQHPVAEYERAYKTVNFYSAFADKPEHEKGAVIIHELAHSVSPFFPENAPLYGSEEKRFQAEEYIQQVSIQCATAGFINPYQSELSDLLREESFSGFQTFTEETQAILIESRFMYPELLRATQRIQRRSLEKQKRVESFVPLITENSEQAVGIDALLLAYMPPHVRTLQDLDKHITRYRKWFD</sequence>